<comment type="caution">
    <text evidence="2">The sequence shown here is derived from an EMBL/GenBank/DDBJ whole genome shotgun (WGS) entry which is preliminary data.</text>
</comment>
<reference evidence="2" key="1">
    <citation type="submission" date="2014-03" db="EMBL/GenBank/DDBJ databases">
        <authorList>
            <person name="Casaregola S."/>
        </authorList>
    </citation>
    <scope>NUCLEOTIDE SEQUENCE [LARGE SCALE GENOMIC DNA]</scope>
    <source>
        <strain evidence="2">CLIB 918</strain>
    </source>
</reference>
<evidence type="ECO:0000313" key="3">
    <source>
        <dbReference type="Proteomes" id="UP000242525"/>
    </source>
</evidence>
<feature type="region of interest" description="Disordered" evidence="1">
    <location>
        <begin position="238"/>
        <end position="258"/>
    </location>
</feature>
<feature type="compositionally biased region" description="Basic and acidic residues" evidence="1">
    <location>
        <begin position="475"/>
        <end position="492"/>
    </location>
</feature>
<keyword evidence="3" id="KW-1185">Reference proteome</keyword>
<feature type="compositionally biased region" description="Polar residues" evidence="1">
    <location>
        <begin position="656"/>
        <end position="671"/>
    </location>
</feature>
<feature type="compositionally biased region" description="Polar residues" evidence="1">
    <location>
        <begin position="532"/>
        <end position="541"/>
    </location>
</feature>
<dbReference type="Proteomes" id="UP000242525">
    <property type="component" value="Unassembled WGS sequence"/>
</dbReference>
<evidence type="ECO:0000313" key="2">
    <source>
        <dbReference type="EMBL" id="CDO51878.1"/>
    </source>
</evidence>
<feature type="compositionally biased region" description="Polar residues" evidence="1">
    <location>
        <begin position="636"/>
        <end position="647"/>
    </location>
</feature>
<feature type="compositionally biased region" description="Basic and acidic residues" evidence="1">
    <location>
        <begin position="241"/>
        <end position="258"/>
    </location>
</feature>
<feature type="region of interest" description="Disordered" evidence="1">
    <location>
        <begin position="395"/>
        <end position="681"/>
    </location>
</feature>
<dbReference type="EMBL" id="CCBN010000002">
    <property type="protein sequence ID" value="CDO51878.1"/>
    <property type="molecule type" value="Genomic_DNA"/>
</dbReference>
<protein>
    <submittedName>
        <fullName evidence="2">Uncharacterized protein</fullName>
    </submittedName>
</protein>
<organism evidence="2 3">
    <name type="scientific">Geotrichum candidum</name>
    <name type="common">Oospora lactis</name>
    <name type="synonym">Dipodascus geotrichum</name>
    <dbReference type="NCBI Taxonomy" id="1173061"/>
    <lineage>
        <taxon>Eukaryota</taxon>
        <taxon>Fungi</taxon>
        <taxon>Dikarya</taxon>
        <taxon>Ascomycota</taxon>
        <taxon>Saccharomycotina</taxon>
        <taxon>Dipodascomycetes</taxon>
        <taxon>Dipodascales</taxon>
        <taxon>Dipodascaceae</taxon>
        <taxon>Geotrichum</taxon>
    </lineage>
</organism>
<dbReference type="AlphaFoldDB" id="A0A0J9X427"/>
<gene>
    <name evidence="2" type="ORF">BN980_GECA02s02408g</name>
</gene>
<feature type="compositionally biased region" description="Low complexity" evidence="1">
    <location>
        <begin position="573"/>
        <end position="601"/>
    </location>
</feature>
<feature type="compositionally biased region" description="Acidic residues" evidence="1">
    <location>
        <begin position="612"/>
        <end position="628"/>
    </location>
</feature>
<evidence type="ECO:0000256" key="1">
    <source>
        <dbReference type="SAM" id="MobiDB-lite"/>
    </source>
</evidence>
<name>A0A0J9X427_GEOCN</name>
<proteinExistence type="predicted"/>
<feature type="compositionally biased region" description="Low complexity" evidence="1">
    <location>
        <begin position="411"/>
        <end position="425"/>
    </location>
</feature>
<accession>A0A0J9X427</accession>
<sequence>MGSSLTDWRDNIQTINLNKIIAENERRPHTNPLNFTFPPLRITSLKRSGRGSTNFYRFWRSEIEGKILDHCNNQYALVAWPEYVVNDIEKQSFSVISVLRSRVNNRVDATYQEMRRPGSEEQIARRGLYFFSSRTQNYLVPYVLKEIPAKYYTWDVSSEKFNSTLTRFCSVLETLYAGIWASRQYRDNVIDHCIIPRGYAPLKKCASFGEIIQYLDKMTSGGRWDEEQDLALHQQQQPLIEADKKKPNKSSEHENKLQEMEKRWQKYHAIHNMMSAFDNFNDALQSPGYRYDEVQSNELLQNIDVLGSNSKNKTKENGFPEFWTTIALDLILRLKLSMNQRIGDNSSLNGINGDDVNASGLPLVMDYFDEIVDGTPIKLSKACNVIDKILGEVPTRNNSEASSSKGPAVKNINGNQGAAIANGSADASKTRNNDNNIPLSERLQPLPLHPRTAAPSPSSSTPQPTSNSSNNSRKRAADEMDNSKKDQVKAKDNGNSIEIIGTSKAKSKARSPLQSDSAGADKPNNEDLSDRINITRQQSVPLSKPAPRAPSEPAAMLLTKMPPTGPTSTKKLAPVSVPAPTRTPTPVSVPTAEPELASSSSESEEDRLGFVNDDEDEQAAEEDDEENERDGVLSLSDFSKTTTSATILPNFVGIASTRNSSRSSTPGAATNNKDDDDDDDDSFLLETMRRKKMRLF</sequence>
<feature type="compositionally biased region" description="Low complexity" evidence="1">
    <location>
        <begin position="455"/>
        <end position="471"/>
    </location>
</feature>
<feature type="compositionally biased region" description="Polar residues" evidence="1">
    <location>
        <begin position="395"/>
        <end position="405"/>
    </location>
</feature>